<keyword evidence="11" id="KW-1185">Reference proteome</keyword>
<reference evidence="10 11" key="1">
    <citation type="submission" date="2020-08" db="EMBL/GenBank/DDBJ databases">
        <title>Genome public.</title>
        <authorList>
            <person name="Liu C."/>
            <person name="Sun Q."/>
        </authorList>
    </citation>
    <scope>NUCLEOTIDE SEQUENCE [LARGE SCALE GENOMIC DNA]</scope>
    <source>
        <strain evidence="10 11">NSJ-56</strain>
    </source>
</reference>
<keyword evidence="7 8" id="KW-0998">Cell outer membrane</keyword>
<protein>
    <submittedName>
        <fullName evidence="10">SusC/RagA family TonB-linked outer membrane protein</fullName>
    </submittedName>
</protein>
<evidence type="ECO:0000256" key="8">
    <source>
        <dbReference type="PROSITE-ProRule" id="PRU01360"/>
    </source>
</evidence>
<name>A0ABR7D027_9BACT</name>
<gene>
    <name evidence="10" type="ORF">H8S64_09195</name>
</gene>
<dbReference type="InterPro" id="IPR036942">
    <property type="entry name" value="Beta-barrel_TonB_sf"/>
</dbReference>
<keyword evidence="3 8" id="KW-1134">Transmembrane beta strand</keyword>
<keyword evidence="6 8" id="KW-0472">Membrane</keyword>
<dbReference type="InterPro" id="IPR023996">
    <property type="entry name" value="TonB-dep_OMP_SusC/RagA"/>
</dbReference>
<comment type="similarity">
    <text evidence="8">Belongs to the TonB-dependent receptor family.</text>
</comment>
<keyword evidence="2 8" id="KW-0813">Transport</keyword>
<evidence type="ECO:0000259" key="9">
    <source>
        <dbReference type="Pfam" id="PF07715"/>
    </source>
</evidence>
<dbReference type="Pfam" id="PF07715">
    <property type="entry name" value="Plug"/>
    <property type="match status" value="1"/>
</dbReference>
<dbReference type="InterPro" id="IPR039426">
    <property type="entry name" value="TonB-dep_rcpt-like"/>
</dbReference>
<dbReference type="EMBL" id="JACOOH010000004">
    <property type="protein sequence ID" value="MBC5621272.1"/>
    <property type="molecule type" value="Genomic_DNA"/>
</dbReference>
<dbReference type="Pfam" id="PF13715">
    <property type="entry name" value="CarbopepD_reg_2"/>
    <property type="match status" value="1"/>
</dbReference>
<dbReference type="Gene3D" id="2.170.130.10">
    <property type="entry name" value="TonB-dependent receptor, plug domain"/>
    <property type="match status" value="1"/>
</dbReference>
<evidence type="ECO:0000256" key="7">
    <source>
        <dbReference type="ARBA" id="ARBA00023237"/>
    </source>
</evidence>
<dbReference type="PANTHER" id="PTHR30069:SF29">
    <property type="entry name" value="HEMOGLOBIN AND HEMOGLOBIN-HAPTOGLOBIN-BINDING PROTEIN 1-RELATED"/>
    <property type="match status" value="1"/>
</dbReference>
<keyword evidence="4 8" id="KW-0812">Transmembrane</keyword>
<evidence type="ECO:0000256" key="3">
    <source>
        <dbReference type="ARBA" id="ARBA00022452"/>
    </source>
</evidence>
<dbReference type="Gene3D" id="2.40.170.20">
    <property type="entry name" value="TonB-dependent receptor, beta-barrel domain"/>
    <property type="match status" value="1"/>
</dbReference>
<accession>A0ABR7D027</accession>
<dbReference type="SUPFAM" id="SSF49464">
    <property type="entry name" value="Carboxypeptidase regulatory domain-like"/>
    <property type="match status" value="1"/>
</dbReference>
<keyword evidence="5" id="KW-0732">Signal</keyword>
<dbReference type="NCBIfam" id="TIGR04056">
    <property type="entry name" value="OMP_RagA_SusC"/>
    <property type="match status" value="1"/>
</dbReference>
<dbReference type="Proteomes" id="UP000646484">
    <property type="component" value="Unassembled WGS sequence"/>
</dbReference>
<evidence type="ECO:0000256" key="5">
    <source>
        <dbReference type="ARBA" id="ARBA00022729"/>
    </source>
</evidence>
<dbReference type="InterPro" id="IPR008969">
    <property type="entry name" value="CarboxyPept-like_regulatory"/>
</dbReference>
<evidence type="ECO:0000256" key="4">
    <source>
        <dbReference type="ARBA" id="ARBA00022692"/>
    </source>
</evidence>
<evidence type="ECO:0000313" key="10">
    <source>
        <dbReference type="EMBL" id="MBC5621272.1"/>
    </source>
</evidence>
<dbReference type="InterPro" id="IPR037066">
    <property type="entry name" value="Plug_dom_sf"/>
</dbReference>
<dbReference type="RefSeq" id="WP_099291797.1">
    <property type="nucleotide sequence ID" value="NZ_JACOOH010000004.1"/>
</dbReference>
<comment type="subcellular location">
    <subcellularLocation>
        <location evidence="1 8">Cell outer membrane</location>
        <topology evidence="1 8">Multi-pass membrane protein</topology>
    </subcellularLocation>
</comment>
<dbReference type="SUPFAM" id="SSF56935">
    <property type="entry name" value="Porins"/>
    <property type="match status" value="1"/>
</dbReference>
<dbReference type="Gene3D" id="2.60.40.1120">
    <property type="entry name" value="Carboxypeptidase-like, regulatory domain"/>
    <property type="match status" value="1"/>
</dbReference>
<dbReference type="InterPro" id="IPR023997">
    <property type="entry name" value="TonB-dep_OMP_SusC/RagA_CS"/>
</dbReference>
<dbReference type="PANTHER" id="PTHR30069">
    <property type="entry name" value="TONB-DEPENDENT OUTER MEMBRANE RECEPTOR"/>
    <property type="match status" value="1"/>
</dbReference>
<evidence type="ECO:0000256" key="1">
    <source>
        <dbReference type="ARBA" id="ARBA00004571"/>
    </source>
</evidence>
<feature type="domain" description="TonB-dependent receptor plug" evidence="9">
    <location>
        <begin position="218"/>
        <end position="344"/>
    </location>
</feature>
<sequence>MKKKPIHCSLKERIFRNDRFLRQFLALLSLLVIGNVGITVAQAVPKFTVNFKDASLTEVLDYLGKNSDYTFTYNSENVKNETVKITESFKDATLEQVLTKCLEKTRFDFNVVENHVIIKNRTVSMNEFRVKGKVVDMKGQPLPGVTIMLDGTKVGFVSDNQGAFNAVIPVEKGVLSLSFIGFKTKKVNFESGKELVVKMEEDVAGLDEVTVVAYGERKKREMIGSVSSVKGDEIKEIPSSSLESLLQGRMAGVEITNMSGAPGGGGAIVAIRGYNSLIDQNSLSLGDYGEPLYVVDGIPMQGFTSPVTGTNTLSAIDPATIESIEVLKDAASAAIYGSRAGRGVILITTKKGREGEAKFSANVSYSWSQLPSTPEQTAGRAVRDYALTALRNQTRPYQDPVTGIYKFPHNLQEAYGLYSYGAVYDGFWHKSLVGIQEGQNPVFSVIQDSLNPFYNNATNWFKYAFRTGKVLNANIQASGGSARTQYLIGAGVYDEKGIGYGSDFTRVNLLTNLNVQPVRNFLVDSRISLTYMSRQRGDATGGMKSAQKIEKMPVDPTKTSSFLPGGGWIEEKLLETINEQSEKNESFDLKASLVLNYDILPGLRLSLNGSASFSLATLNLFLPRKLDKYGLNTSKSEIERRLSVLNENLLSYKRSFNESHNIDLLAGLSFQKNTGNFNFGQGRGGASDKIHYIYEGFPELPAANMTVGDGDKILQHARSDFEETSMVSWFARVAYNYKQRYLTEFTFRQDGSSVFGDKNKYANFPAVALGWAFSEEKFLDWAWWLSYGKFRVSYGKSGEIFPDAYRAHGLMIPGGEFLGRPLMNIDDNALKNGGMINRELKWVKHDQYDFGLDMDFFDYRLKFKIDYYYRWSTGVIANSKIPKTIYLYENRWVNANDISNEGLEIEVVGDIIRGENWSWRTRFNASRNWNRLKKTFDGKDVGLTNGIPHHMLGKPLYNLWAFVHGKVYEHESEIPTYYTPNGEKYTMYLADNKYPFGVGMKEVVDMNGDGIADYRDKRNMGQTLPKIYGGWAHEVRWKNWDLNVLLNYSFGRKIACMYRSDSMDPKEVIGGSNLYVDLDDVRFWEKPGDAAIKGIYPQLSYFDATMLQFSLIGGVLSSQVETVNYVKLKQLTIGYNVPREWCRKIKLDNVRVFFTGENLFTITGYSGEDPEVVSIFTGIDNYRAYPLARKLTLGLTVNF</sequence>
<proteinExistence type="inferred from homology"/>
<organism evidence="10 11">
    <name type="scientific">Butyricimonas hominis</name>
    <dbReference type="NCBI Taxonomy" id="2763032"/>
    <lineage>
        <taxon>Bacteria</taxon>
        <taxon>Pseudomonadati</taxon>
        <taxon>Bacteroidota</taxon>
        <taxon>Bacteroidia</taxon>
        <taxon>Bacteroidales</taxon>
        <taxon>Odoribacteraceae</taxon>
        <taxon>Butyricimonas</taxon>
    </lineage>
</organism>
<dbReference type="NCBIfam" id="TIGR04057">
    <property type="entry name" value="SusC_RagA_signa"/>
    <property type="match status" value="1"/>
</dbReference>
<evidence type="ECO:0000256" key="2">
    <source>
        <dbReference type="ARBA" id="ARBA00022448"/>
    </source>
</evidence>
<dbReference type="Gene3D" id="3.55.50.30">
    <property type="match status" value="1"/>
</dbReference>
<evidence type="ECO:0000313" key="11">
    <source>
        <dbReference type="Proteomes" id="UP000646484"/>
    </source>
</evidence>
<comment type="caution">
    <text evidence="10">The sequence shown here is derived from an EMBL/GenBank/DDBJ whole genome shotgun (WGS) entry which is preliminary data.</text>
</comment>
<dbReference type="PROSITE" id="PS52016">
    <property type="entry name" value="TONB_DEPENDENT_REC_3"/>
    <property type="match status" value="1"/>
</dbReference>
<evidence type="ECO:0000256" key="6">
    <source>
        <dbReference type="ARBA" id="ARBA00023136"/>
    </source>
</evidence>
<dbReference type="InterPro" id="IPR012910">
    <property type="entry name" value="Plug_dom"/>
</dbReference>